<dbReference type="InterPro" id="IPR002817">
    <property type="entry name" value="ThiC/BzaA/B"/>
</dbReference>
<evidence type="ECO:0000256" key="10">
    <source>
        <dbReference type="ARBA" id="ARBA00023239"/>
    </source>
</evidence>
<keyword evidence="3 13" id="KW-0004">4Fe-4S</keyword>
<dbReference type="HAMAP" id="MF_00089">
    <property type="entry name" value="ThiC"/>
    <property type="match status" value="1"/>
</dbReference>
<evidence type="ECO:0000313" key="16">
    <source>
        <dbReference type="Proteomes" id="UP000271003"/>
    </source>
</evidence>
<feature type="binding site" evidence="13">
    <location>
        <position position="436"/>
    </location>
    <ligand>
        <name>substrate</name>
    </ligand>
</feature>
<feature type="binding site" evidence="13">
    <location>
        <begin position="329"/>
        <end position="331"/>
    </location>
    <ligand>
        <name>substrate</name>
    </ligand>
</feature>
<dbReference type="InterPro" id="IPR038521">
    <property type="entry name" value="ThiC/Bza_core_dom"/>
</dbReference>
<accession>A0A2Z6IBW1</accession>
<dbReference type="Pfam" id="PF01964">
    <property type="entry name" value="ThiC_Rad_SAM"/>
    <property type="match status" value="1"/>
</dbReference>
<comment type="similarity">
    <text evidence="12 13">Belongs to the ThiC family.</text>
</comment>
<reference evidence="15 16" key="1">
    <citation type="journal article" date="2018" name="Int. J. Syst. Evol. Microbiol.">
        <title>Mesosutterella multiformis gen. nov., sp. nov., a member of the family Sutterellaceae and Sutterella megalosphaeroides sp. nov., isolated from human faeces.</title>
        <authorList>
            <person name="Sakamoto M."/>
            <person name="Ikeyama N."/>
            <person name="Kunihiro T."/>
            <person name="Iino T."/>
            <person name="Yuki M."/>
            <person name="Ohkuma M."/>
        </authorList>
    </citation>
    <scope>NUCLEOTIDE SEQUENCE [LARGE SCALE GENOMIC DNA]</scope>
    <source>
        <strain evidence="15 16">6FBBBH3</strain>
    </source>
</reference>
<feature type="compositionally biased region" description="Polar residues" evidence="14">
    <location>
        <begin position="1"/>
        <end position="14"/>
    </location>
</feature>
<evidence type="ECO:0000256" key="7">
    <source>
        <dbReference type="ARBA" id="ARBA00022977"/>
    </source>
</evidence>
<evidence type="ECO:0000256" key="14">
    <source>
        <dbReference type="SAM" id="MobiDB-lite"/>
    </source>
</evidence>
<evidence type="ECO:0000256" key="11">
    <source>
        <dbReference type="ARBA" id="ARBA00050218"/>
    </source>
</evidence>
<feature type="region of interest" description="Disordered" evidence="14">
    <location>
        <begin position="102"/>
        <end position="129"/>
    </location>
</feature>
<dbReference type="GO" id="GO:0009229">
    <property type="term" value="P:thiamine diphosphate biosynthetic process"/>
    <property type="evidence" value="ECO:0007669"/>
    <property type="project" value="UniProtKB-UniRule"/>
</dbReference>
<dbReference type="PANTHER" id="PTHR30557">
    <property type="entry name" value="THIAMINE BIOSYNTHESIS PROTEIN THIC"/>
    <property type="match status" value="1"/>
</dbReference>
<evidence type="ECO:0000256" key="1">
    <source>
        <dbReference type="ARBA" id="ARBA00003175"/>
    </source>
</evidence>
<dbReference type="NCBIfam" id="NF006763">
    <property type="entry name" value="PRK09284.1"/>
    <property type="match status" value="1"/>
</dbReference>
<keyword evidence="6 13" id="KW-0862">Zinc</keyword>
<dbReference type="GO" id="GO:0051539">
    <property type="term" value="F:4 iron, 4 sulfur cluster binding"/>
    <property type="evidence" value="ECO:0007669"/>
    <property type="project" value="UniProtKB-KW"/>
</dbReference>
<dbReference type="SFLD" id="SFLDF00407">
    <property type="entry name" value="phosphomethylpyrimidine_syntha"/>
    <property type="match status" value="1"/>
</dbReference>
<feature type="binding site" evidence="13">
    <location>
        <position position="409"/>
    </location>
    <ligand>
        <name>substrate</name>
    </ligand>
</feature>
<dbReference type="Gene3D" id="3.20.20.540">
    <property type="entry name" value="Radical SAM ThiC family, central domain"/>
    <property type="match status" value="1"/>
</dbReference>
<feature type="binding site" evidence="13">
    <location>
        <position position="557"/>
    </location>
    <ligand>
        <name>[4Fe-4S] cluster</name>
        <dbReference type="ChEBI" id="CHEBI:49883"/>
        <note>4Fe-4S-S-AdoMet</note>
    </ligand>
</feature>
<gene>
    <name evidence="13 15" type="primary">thiC</name>
    <name evidence="15" type="ORF">SUTMEG_16730</name>
</gene>
<comment type="function">
    <text evidence="1 13">Catalyzes the synthesis of the hydroxymethylpyrimidine phosphate (HMP-P) moiety of thiamine from aminoimidazole ribotide (AIR) in a radical S-adenosyl-L-methionine (SAM)-dependent reaction.</text>
</comment>
<dbReference type="NCBIfam" id="NF009895">
    <property type="entry name" value="PRK13352.1"/>
    <property type="match status" value="1"/>
</dbReference>
<keyword evidence="9 13" id="KW-0411">Iron-sulfur</keyword>
<comment type="pathway">
    <text evidence="2 13">Cofactor biosynthesis; thiamine diphosphate biosynthesis.</text>
</comment>
<feature type="binding site" evidence="13">
    <location>
        <position position="560"/>
    </location>
    <ligand>
        <name>[4Fe-4S] cluster</name>
        <dbReference type="ChEBI" id="CHEBI:49883"/>
        <note>4Fe-4S-S-AdoMet</note>
    </ligand>
</feature>
<feature type="binding site" evidence="13">
    <location>
        <position position="215"/>
    </location>
    <ligand>
        <name>substrate</name>
    </ligand>
</feature>
<comment type="cofactor">
    <cofactor evidence="13">
        <name>[4Fe-4S] cluster</name>
        <dbReference type="ChEBI" id="CHEBI:49883"/>
    </cofactor>
    <text evidence="13">Binds 1 [4Fe-4S] cluster per subunit. The cluster is coordinated with 3 cysteines and an exchangeable S-adenosyl-L-methionine.</text>
</comment>
<dbReference type="OrthoDB" id="9805897at2"/>
<dbReference type="GO" id="GO:0008270">
    <property type="term" value="F:zinc ion binding"/>
    <property type="evidence" value="ECO:0007669"/>
    <property type="project" value="UniProtKB-UniRule"/>
</dbReference>
<keyword evidence="4 13" id="KW-0949">S-adenosyl-L-methionine</keyword>
<evidence type="ECO:0000313" key="15">
    <source>
        <dbReference type="EMBL" id="BBF23782.1"/>
    </source>
</evidence>
<evidence type="ECO:0000256" key="4">
    <source>
        <dbReference type="ARBA" id="ARBA00022691"/>
    </source>
</evidence>
<evidence type="ECO:0000256" key="9">
    <source>
        <dbReference type="ARBA" id="ARBA00023014"/>
    </source>
</evidence>
<evidence type="ECO:0000256" key="5">
    <source>
        <dbReference type="ARBA" id="ARBA00022723"/>
    </source>
</evidence>
<feature type="binding site" evidence="13">
    <location>
        <position position="273"/>
    </location>
    <ligand>
        <name>substrate</name>
    </ligand>
</feature>
<dbReference type="KEGG" id="sutt:SUTMEG_16730"/>
<feature type="compositionally biased region" description="Low complexity" evidence="14">
    <location>
        <begin position="15"/>
        <end position="26"/>
    </location>
</feature>
<feature type="binding site" evidence="13">
    <location>
        <position position="565"/>
    </location>
    <ligand>
        <name>[4Fe-4S] cluster</name>
        <dbReference type="ChEBI" id="CHEBI:49883"/>
        <note>4Fe-4S-S-AdoMet</note>
    </ligand>
</feature>
<organism evidence="15 16">
    <name type="scientific">Sutterella megalosphaeroides</name>
    <dbReference type="NCBI Taxonomy" id="2494234"/>
    <lineage>
        <taxon>Bacteria</taxon>
        <taxon>Pseudomonadati</taxon>
        <taxon>Pseudomonadota</taxon>
        <taxon>Betaproteobacteria</taxon>
        <taxon>Burkholderiales</taxon>
        <taxon>Sutterellaceae</taxon>
        <taxon>Sutterella</taxon>
    </lineage>
</organism>
<evidence type="ECO:0000256" key="6">
    <source>
        <dbReference type="ARBA" id="ARBA00022833"/>
    </source>
</evidence>
<feature type="binding site" evidence="13">
    <location>
        <position position="413"/>
    </location>
    <ligand>
        <name>Zn(2+)</name>
        <dbReference type="ChEBI" id="CHEBI:29105"/>
    </ligand>
</feature>
<evidence type="ECO:0000256" key="8">
    <source>
        <dbReference type="ARBA" id="ARBA00023004"/>
    </source>
</evidence>
<keyword evidence="10 13" id="KW-0456">Lyase</keyword>
<dbReference type="GO" id="GO:0070284">
    <property type="term" value="F:phosphomethylpyrimidine synthase activity"/>
    <property type="evidence" value="ECO:0007669"/>
    <property type="project" value="UniProtKB-EC"/>
</dbReference>
<dbReference type="FunFam" id="3.20.20.540:FF:000001">
    <property type="entry name" value="Phosphomethylpyrimidine synthase"/>
    <property type="match status" value="1"/>
</dbReference>
<dbReference type="SFLD" id="SFLDG01114">
    <property type="entry name" value="phosphomethylpyrimidine_syntha"/>
    <property type="match status" value="1"/>
</dbReference>
<dbReference type="Proteomes" id="UP000271003">
    <property type="component" value="Chromosome"/>
</dbReference>
<keyword evidence="16" id="KW-1185">Reference proteome</keyword>
<dbReference type="EMBL" id="AP018786">
    <property type="protein sequence ID" value="BBF23782.1"/>
    <property type="molecule type" value="Genomic_DNA"/>
</dbReference>
<dbReference type="Gene3D" id="6.10.250.620">
    <property type="match status" value="1"/>
</dbReference>
<feature type="binding site" evidence="13">
    <location>
        <begin position="370"/>
        <end position="373"/>
    </location>
    <ligand>
        <name>substrate</name>
    </ligand>
</feature>
<keyword evidence="7 13" id="KW-0784">Thiamine biosynthesis</keyword>
<feature type="binding site" evidence="13">
    <location>
        <position position="309"/>
    </location>
    <ligand>
        <name>substrate</name>
    </ligand>
</feature>
<evidence type="ECO:0000256" key="2">
    <source>
        <dbReference type="ARBA" id="ARBA00004948"/>
    </source>
</evidence>
<dbReference type="GO" id="GO:0009228">
    <property type="term" value="P:thiamine biosynthetic process"/>
    <property type="evidence" value="ECO:0007669"/>
    <property type="project" value="UniProtKB-UniRule"/>
</dbReference>
<keyword evidence="5 13" id="KW-0479">Metal-binding</keyword>
<comment type="subunit">
    <text evidence="13">Homodimer.</text>
</comment>
<evidence type="ECO:0000256" key="13">
    <source>
        <dbReference type="HAMAP-Rule" id="MF_00089"/>
    </source>
</evidence>
<dbReference type="UniPathway" id="UPA00060"/>
<evidence type="ECO:0000256" key="3">
    <source>
        <dbReference type="ARBA" id="ARBA00022485"/>
    </source>
</evidence>
<dbReference type="RefSeq" id="WP_120177349.1">
    <property type="nucleotide sequence ID" value="NZ_AP018786.1"/>
</dbReference>
<dbReference type="EC" id="4.1.99.17" evidence="13"/>
<sequence length="575" mass="62272">MTNPTEKSRAASTVSSAPEASIIPIAAHERSADTPETPDAADANERIRLFAGRLPGLRVYRPSTFGEPVPFRRIELEPTPECFGGGRQPALWLADVTGPFGEGDGKGTPRLRARPEPGAPTQLQSAREGRVTPEMAFAAERENLGREAFLEELSRCGNPRAEALYAKLLAAPAFTPEFVRDEVARRRAVIPLNVRHPEAEPMVIGRAFSTKVNANIGTSASSKSGREEYAKLREALFCGADTVMDLSTGPEIRTTREMLLRASPVPLGTVPIYEALERAGGDPANLSWEIFREVLVEQAESGVDYMTIHAGVLKAHVELTRNRLTGIVSRGGGILARWMKDHGRENFLYEHFDEILDTAARYDITLSLGDGLRSGSIADGNDAAQFAELRTLGQLNAAAGRRGVQVMIEGPGHVPLSGVVENQRLEDDWCAEAPFYTLGPLVTDIGAGYDHVTAAIGATTIGAAGTAMLCYVTPKEHLGLPDACDVREGMAVFRIAAHAADIAKGIPGALLRDAAMSAARFEFRWDDQFLLSVDPERARRFHGEQLKGRGARTAHFCSMCGPSYCPMKLARDLFD</sequence>
<dbReference type="SFLD" id="SFLDS00113">
    <property type="entry name" value="Radical_SAM_Phosphomethylpyrim"/>
    <property type="match status" value="1"/>
</dbReference>
<dbReference type="InterPro" id="IPR037509">
    <property type="entry name" value="ThiC"/>
</dbReference>
<feature type="binding site" evidence="13">
    <location>
        <position position="244"/>
    </location>
    <ligand>
        <name>substrate</name>
    </ligand>
</feature>
<name>A0A2Z6IBW1_9BURK</name>
<proteinExistence type="inferred from homology"/>
<dbReference type="AlphaFoldDB" id="A0A2Z6IBW1"/>
<feature type="binding site" evidence="13">
    <location>
        <position position="477"/>
    </location>
    <ligand>
        <name>Zn(2+)</name>
        <dbReference type="ChEBI" id="CHEBI:29105"/>
    </ligand>
</feature>
<feature type="region of interest" description="Disordered" evidence="14">
    <location>
        <begin position="1"/>
        <end position="43"/>
    </location>
</feature>
<keyword evidence="8 13" id="KW-0408">Iron</keyword>
<evidence type="ECO:0000256" key="12">
    <source>
        <dbReference type="ARBA" id="ARBA00061546"/>
    </source>
</evidence>
<dbReference type="NCBIfam" id="TIGR00190">
    <property type="entry name" value="thiC"/>
    <property type="match status" value="1"/>
</dbReference>
<dbReference type="PANTHER" id="PTHR30557:SF1">
    <property type="entry name" value="PHOSPHOMETHYLPYRIMIDINE SYNTHASE, CHLOROPLASTIC"/>
    <property type="match status" value="1"/>
</dbReference>
<protein>
    <recommendedName>
        <fullName evidence="13">Phosphomethylpyrimidine synthase</fullName>
        <ecNumber evidence="13">4.1.99.17</ecNumber>
    </recommendedName>
    <alternativeName>
        <fullName evidence="13">Hydroxymethylpyrimidine phosphate synthase</fullName>
        <shortName evidence="13">HMP-P synthase</shortName>
        <shortName evidence="13">HMP-phosphate synthase</shortName>
        <shortName evidence="13">HMPP synthase</shortName>
    </alternativeName>
    <alternativeName>
        <fullName evidence="13">Thiamine biosynthesis protein ThiC</fullName>
    </alternativeName>
</protein>
<comment type="catalytic activity">
    <reaction evidence="11 13">
        <text>5-amino-1-(5-phospho-beta-D-ribosyl)imidazole + S-adenosyl-L-methionine = 4-amino-2-methyl-5-(phosphooxymethyl)pyrimidine + CO + 5'-deoxyadenosine + formate + L-methionine + 3 H(+)</text>
        <dbReference type="Rhea" id="RHEA:24840"/>
        <dbReference type="ChEBI" id="CHEBI:15378"/>
        <dbReference type="ChEBI" id="CHEBI:15740"/>
        <dbReference type="ChEBI" id="CHEBI:17245"/>
        <dbReference type="ChEBI" id="CHEBI:17319"/>
        <dbReference type="ChEBI" id="CHEBI:57844"/>
        <dbReference type="ChEBI" id="CHEBI:58354"/>
        <dbReference type="ChEBI" id="CHEBI:59789"/>
        <dbReference type="ChEBI" id="CHEBI:137981"/>
        <dbReference type="EC" id="4.1.99.17"/>
    </reaction>
</comment>